<proteinExistence type="predicted"/>
<sequence length="92" mass="10928">MNKIEIYIKIELDRKDLTLNKMDDSETPNGRIWKTNDQVLSELKNNLKEFFQNETKNYFLDYAHEEIGCSEDFPIFDPEEIIINVEVKNQNG</sequence>
<gene>
    <name evidence="1" type="ORF">LCGC14_2073570</name>
</gene>
<reference evidence="1" key="1">
    <citation type="journal article" date="2015" name="Nature">
        <title>Complex archaea that bridge the gap between prokaryotes and eukaryotes.</title>
        <authorList>
            <person name="Spang A."/>
            <person name="Saw J.H."/>
            <person name="Jorgensen S.L."/>
            <person name="Zaremba-Niedzwiedzka K."/>
            <person name="Martijn J."/>
            <person name="Lind A.E."/>
            <person name="van Eijk R."/>
            <person name="Schleper C."/>
            <person name="Guy L."/>
            <person name="Ettema T.J."/>
        </authorList>
    </citation>
    <scope>NUCLEOTIDE SEQUENCE</scope>
</reference>
<evidence type="ECO:0000313" key="1">
    <source>
        <dbReference type="EMBL" id="KKL73568.1"/>
    </source>
</evidence>
<accession>A0A0F9EHI7</accession>
<comment type="caution">
    <text evidence="1">The sequence shown here is derived from an EMBL/GenBank/DDBJ whole genome shotgun (WGS) entry which is preliminary data.</text>
</comment>
<organism evidence="1">
    <name type="scientific">marine sediment metagenome</name>
    <dbReference type="NCBI Taxonomy" id="412755"/>
    <lineage>
        <taxon>unclassified sequences</taxon>
        <taxon>metagenomes</taxon>
        <taxon>ecological metagenomes</taxon>
    </lineage>
</organism>
<dbReference type="EMBL" id="LAZR01024919">
    <property type="protein sequence ID" value="KKL73568.1"/>
    <property type="molecule type" value="Genomic_DNA"/>
</dbReference>
<protein>
    <submittedName>
        <fullName evidence="1">Uncharacterized protein</fullName>
    </submittedName>
</protein>
<dbReference type="AlphaFoldDB" id="A0A0F9EHI7"/>
<name>A0A0F9EHI7_9ZZZZ</name>